<reference evidence="4" key="1">
    <citation type="submission" date="2016-10" db="EMBL/GenBank/DDBJ databases">
        <authorList>
            <person name="Varghese N."/>
            <person name="Submissions S."/>
        </authorList>
    </citation>
    <scope>NUCLEOTIDE SEQUENCE [LARGE SCALE GENOMIC DNA]</scope>
    <source>
        <strain evidence="4">BL36</strain>
    </source>
</reference>
<dbReference type="SUPFAM" id="SSF47413">
    <property type="entry name" value="lambda repressor-like DNA-binding domains"/>
    <property type="match status" value="1"/>
</dbReference>
<dbReference type="InterPro" id="IPR010982">
    <property type="entry name" value="Lambda_DNA-bd_dom_sf"/>
</dbReference>
<dbReference type="CDD" id="cd00093">
    <property type="entry name" value="HTH_XRE"/>
    <property type="match status" value="1"/>
</dbReference>
<dbReference type="InterPro" id="IPR001387">
    <property type="entry name" value="Cro/C1-type_HTH"/>
</dbReference>
<dbReference type="AlphaFoldDB" id="A0A1I4IC11"/>
<keyword evidence="1" id="KW-0238">DNA-binding</keyword>
<evidence type="ECO:0000313" key="3">
    <source>
        <dbReference type="EMBL" id="SFL51844.1"/>
    </source>
</evidence>
<evidence type="ECO:0000256" key="1">
    <source>
        <dbReference type="ARBA" id="ARBA00023125"/>
    </source>
</evidence>
<keyword evidence="4" id="KW-1185">Reference proteome</keyword>
<sequence>MSITYRLENPGHPGGFVRRNILEPRNLTVMAAASLLNVTRQSLSDFLTEKTALTAELALRLEKVFGCRMETLMDMQTRFDIAEARKRESNIQRELAARTGVQASARRSQPIVKRVYAFG</sequence>
<dbReference type="SMART" id="SM00530">
    <property type="entry name" value="HTH_XRE"/>
    <property type="match status" value="1"/>
</dbReference>
<name>A0A1I4IC11_9HYPH</name>
<evidence type="ECO:0000313" key="4">
    <source>
        <dbReference type="Proteomes" id="UP000199048"/>
    </source>
</evidence>
<dbReference type="EMBL" id="FOTK01000006">
    <property type="protein sequence ID" value="SFL51844.1"/>
    <property type="molecule type" value="Genomic_DNA"/>
</dbReference>
<dbReference type="Gene3D" id="1.10.260.40">
    <property type="entry name" value="lambda repressor-like DNA-binding domains"/>
    <property type="match status" value="1"/>
</dbReference>
<dbReference type="Proteomes" id="UP000199048">
    <property type="component" value="Unassembled WGS sequence"/>
</dbReference>
<evidence type="ECO:0000259" key="2">
    <source>
        <dbReference type="PROSITE" id="PS50943"/>
    </source>
</evidence>
<dbReference type="Pfam" id="PF01381">
    <property type="entry name" value="HTH_3"/>
    <property type="match status" value="1"/>
</dbReference>
<dbReference type="NCBIfam" id="TIGR02607">
    <property type="entry name" value="antidote_HigA"/>
    <property type="match status" value="1"/>
</dbReference>
<dbReference type="InterPro" id="IPR013430">
    <property type="entry name" value="Toxin_antidote_HigA"/>
</dbReference>
<dbReference type="STRING" id="582667.SAMN05192568_100652"/>
<dbReference type="PROSITE" id="PS50943">
    <property type="entry name" value="HTH_CROC1"/>
    <property type="match status" value="1"/>
</dbReference>
<gene>
    <name evidence="3" type="ORF">SAMN05192568_100652</name>
</gene>
<dbReference type="OrthoDB" id="7205516at2"/>
<dbReference type="PANTHER" id="PTHR36924:SF1">
    <property type="entry name" value="ANTITOXIN HIGA-1"/>
    <property type="match status" value="1"/>
</dbReference>
<accession>A0A1I4IC11</accession>
<dbReference type="PANTHER" id="PTHR36924">
    <property type="entry name" value="ANTITOXIN HIGA-1"/>
    <property type="match status" value="1"/>
</dbReference>
<dbReference type="GO" id="GO:0003677">
    <property type="term" value="F:DNA binding"/>
    <property type="evidence" value="ECO:0007669"/>
    <property type="project" value="UniProtKB-KW"/>
</dbReference>
<organism evidence="3 4">
    <name type="scientific">Methylobacterium pseudosasicola</name>
    <dbReference type="NCBI Taxonomy" id="582667"/>
    <lineage>
        <taxon>Bacteria</taxon>
        <taxon>Pseudomonadati</taxon>
        <taxon>Pseudomonadota</taxon>
        <taxon>Alphaproteobacteria</taxon>
        <taxon>Hyphomicrobiales</taxon>
        <taxon>Methylobacteriaceae</taxon>
        <taxon>Methylobacterium</taxon>
    </lineage>
</organism>
<feature type="domain" description="HTH cro/C1-type" evidence="2">
    <location>
        <begin position="25"/>
        <end position="72"/>
    </location>
</feature>
<protein>
    <submittedName>
        <fullName evidence="3">Addiction module antidote protein, HigA family</fullName>
    </submittedName>
</protein>
<proteinExistence type="predicted"/>
<dbReference type="RefSeq" id="WP_092038818.1">
    <property type="nucleotide sequence ID" value="NZ_FOTK01000006.1"/>
</dbReference>